<dbReference type="Proteomes" id="UP001648503">
    <property type="component" value="Unassembled WGS sequence"/>
</dbReference>
<feature type="compositionally biased region" description="Basic and acidic residues" evidence="1">
    <location>
        <begin position="161"/>
        <end position="174"/>
    </location>
</feature>
<proteinExistence type="predicted"/>
<reference evidence="3 4" key="1">
    <citation type="submission" date="2021-02" db="EMBL/GenBank/DDBJ databases">
        <title>Variation within the Batrachochytrium salamandrivorans European outbreak.</title>
        <authorList>
            <person name="Kelly M."/>
            <person name="Pasmans F."/>
            <person name="Shea T.P."/>
            <person name="Munoz J.F."/>
            <person name="Carranza S."/>
            <person name="Cuomo C.A."/>
            <person name="Martel A."/>
        </authorList>
    </citation>
    <scope>NUCLEOTIDE SEQUENCE [LARGE SCALE GENOMIC DNA]</scope>
    <source>
        <strain evidence="3 4">AMFP18/2</strain>
    </source>
</reference>
<evidence type="ECO:0000313" key="4">
    <source>
        <dbReference type="Proteomes" id="UP001648503"/>
    </source>
</evidence>
<feature type="region of interest" description="Disordered" evidence="1">
    <location>
        <begin position="33"/>
        <end position="99"/>
    </location>
</feature>
<feature type="region of interest" description="Disordered" evidence="1">
    <location>
        <begin position="161"/>
        <end position="211"/>
    </location>
</feature>
<feature type="signal peptide" evidence="2">
    <location>
        <begin position="1"/>
        <end position="18"/>
    </location>
</feature>
<gene>
    <name evidence="3" type="ORF">BASA50_002349</name>
</gene>
<feature type="chain" id="PRO_5045358370" description="Ubinuclein middle domain-containing protein" evidence="2">
    <location>
        <begin position="19"/>
        <end position="425"/>
    </location>
</feature>
<protein>
    <recommendedName>
        <fullName evidence="5">Ubinuclein middle domain-containing protein</fullName>
    </recommendedName>
</protein>
<keyword evidence="2" id="KW-0732">Signal</keyword>
<dbReference type="EMBL" id="JAFCIX010000040">
    <property type="protein sequence ID" value="KAH6600338.1"/>
    <property type="molecule type" value="Genomic_DNA"/>
</dbReference>
<accession>A0ABQ8FP90</accession>
<keyword evidence="4" id="KW-1185">Reference proteome</keyword>
<organism evidence="3 4">
    <name type="scientific">Batrachochytrium salamandrivorans</name>
    <dbReference type="NCBI Taxonomy" id="1357716"/>
    <lineage>
        <taxon>Eukaryota</taxon>
        <taxon>Fungi</taxon>
        <taxon>Fungi incertae sedis</taxon>
        <taxon>Chytridiomycota</taxon>
        <taxon>Chytridiomycota incertae sedis</taxon>
        <taxon>Chytridiomycetes</taxon>
        <taxon>Rhizophydiales</taxon>
        <taxon>Rhizophydiales incertae sedis</taxon>
        <taxon>Batrachochytrium</taxon>
    </lineage>
</organism>
<feature type="compositionally biased region" description="Polar residues" evidence="1">
    <location>
        <begin position="37"/>
        <end position="53"/>
    </location>
</feature>
<feature type="compositionally biased region" description="Low complexity" evidence="1">
    <location>
        <begin position="71"/>
        <end position="99"/>
    </location>
</feature>
<evidence type="ECO:0000256" key="2">
    <source>
        <dbReference type="SAM" id="SignalP"/>
    </source>
</evidence>
<name>A0ABQ8FP90_9FUNG</name>
<feature type="compositionally biased region" description="Acidic residues" evidence="1">
    <location>
        <begin position="367"/>
        <end position="394"/>
    </location>
</feature>
<evidence type="ECO:0008006" key="5">
    <source>
        <dbReference type="Google" id="ProtNLM"/>
    </source>
</evidence>
<sequence length="425" mass="48715">MRLISLVLISFIATNTVAIYTPKMHQIEKRGLPLPAENNSNEPHLPAENNSNEPPLLAENNSDEPPLPADNNSNEPSSSQPNPADANEQSESSQSTSFTSRMFSHITGLLARIRDFYMDGEYSNIIGTTNGRWKYPTPDPFLLEKEIVERIKLLKEAVEKATREEEQEVKDQAKKSQATSDESTTDSSSKNGLDESENDPELPIESFQEASSSLTGRTYQKYMEELWDIKSLVEQVVKSVIRIKKADYTSGYNMIQKAAIKRSRDYLQELTNIGECMMKAWGTMPKAFTFKNRDGLLESLLEVDEFKTVGENALIWDPDNPKKGRKGRKDLVTSKEILDAKDYSFHNSAISEDGDYCYDCYEYYRDDEEEEEEKDEEDEEEEEKDEEEEEDDEKEESKNTKNTKTRNKMIKIELFMSNLIRSKNS</sequence>
<feature type="region of interest" description="Disordered" evidence="1">
    <location>
        <begin position="367"/>
        <end position="407"/>
    </location>
</feature>
<evidence type="ECO:0000256" key="1">
    <source>
        <dbReference type="SAM" id="MobiDB-lite"/>
    </source>
</evidence>
<feature type="compositionally biased region" description="Low complexity" evidence="1">
    <location>
        <begin position="179"/>
        <end position="189"/>
    </location>
</feature>
<comment type="caution">
    <text evidence="3">The sequence shown here is derived from an EMBL/GenBank/DDBJ whole genome shotgun (WGS) entry which is preliminary data.</text>
</comment>
<evidence type="ECO:0000313" key="3">
    <source>
        <dbReference type="EMBL" id="KAH6600338.1"/>
    </source>
</evidence>